<evidence type="ECO:0000313" key="5">
    <source>
        <dbReference type="RefSeq" id="XP_011500110.1"/>
    </source>
</evidence>
<dbReference type="GeneID" id="105363981"/>
<dbReference type="AlphaFoldDB" id="A0AAJ6YL78"/>
<dbReference type="RefSeq" id="XP_011500109.1">
    <property type="nucleotide sequence ID" value="XM_011501807.1"/>
</dbReference>
<feature type="region of interest" description="Disordered" evidence="1">
    <location>
        <begin position="1"/>
        <end position="24"/>
    </location>
</feature>
<dbReference type="KEGG" id="csol:105363981"/>
<evidence type="ECO:0000256" key="1">
    <source>
        <dbReference type="SAM" id="MobiDB-lite"/>
    </source>
</evidence>
<evidence type="ECO:0000313" key="2">
    <source>
        <dbReference type="Proteomes" id="UP000695007"/>
    </source>
</evidence>
<reference evidence="3 4" key="1">
    <citation type="submission" date="2025-04" db="UniProtKB">
        <authorList>
            <consortium name="RefSeq"/>
        </authorList>
    </citation>
    <scope>IDENTIFICATION</scope>
</reference>
<keyword evidence="2" id="KW-1185">Reference proteome</keyword>
<feature type="region of interest" description="Disordered" evidence="1">
    <location>
        <begin position="56"/>
        <end position="77"/>
    </location>
</feature>
<dbReference type="PANTHER" id="PTHR41156">
    <property type="entry name" value="AGAP006184-PA"/>
    <property type="match status" value="1"/>
</dbReference>
<dbReference type="RefSeq" id="XP_011500108.1">
    <property type="nucleotide sequence ID" value="XM_011501806.1"/>
</dbReference>
<gene>
    <name evidence="3 4 5" type="primary">LOC105363981</name>
</gene>
<sequence>MASGAISRKATSHSYSSTSASNLDNNLDALLDDLQTSISNNNASTPQHNSTRIIETTSRRSPMRSISPSQSLGRTRTLEKYVSTGPAGTPSGIPGLEMLDAELQDVQPGQSKTVAYKQISYHYDKKQEGKDLESWMKTDKLSKNDTSIVDNFCERTFEKSDSSTKTVRDSPDFAKSGKEIIYKADVSTKTIPTIIPTTETRSTERDFKYIKETSFHTEPSPVSPRKNIKTVRTDETEELTNVEYIPASAPIPANLAPGPNTKVTTTIKTYTYELPGAPETYLPSTSSTLTKNVNVDKSVSYTLPREPEKTVTYHVEEQKSGIRDYVSATPPPTTSRVHREEKVYMERRGYRAPSPPPPVTTTTTTTTSRNERYLQQTNIPVNRVPSPADYPDQTHSSRTERSQRIVYQSEPAPPPPVIEGTRTTIKQYEEHFSGSRPPKPVYYPGNESSHHSSSTTHIYKYDEQQSLLPKPFPTSERPASPRQQPPKRIEDLMASFSDSEEVVEVVDKRDRKTKESTPKKEVDFVPQTVPVVKSKNVAGPPVYYPPGSAEFSKKEEAMGAMSKASGGWAKERAAWEYGASAKSEEKVKTKKAVVPVCLPLCCALPCVIM</sequence>
<protein>
    <submittedName>
        <fullName evidence="3 4">Proteoglycan 4 isoform X1</fullName>
    </submittedName>
</protein>
<evidence type="ECO:0000313" key="3">
    <source>
        <dbReference type="RefSeq" id="XP_011500108.1"/>
    </source>
</evidence>
<feature type="compositionally biased region" description="Low complexity" evidence="1">
    <location>
        <begin position="7"/>
        <end position="24"/>
    </location>
</feature>
<name>A0AAJ6YL78_9HYME</name>
<organism evidence="2 4">
    <name type="scientific">Ceratosolen solmsi marchali</name>
    <dbReference type="NCBI Taxonomy" id="326594"/>
    <lineage>
        <taxon>Eukaryota</taxon>
        <taxon>Metazoa</taxon>
        <taxon>Ecdysozoa</taxon>
        <taxon>Arthropoda</taxon>
        <taxon>Hexapoda</taxon>
        <taxon>Insecta</taxon>
        <taxon>Pterygota</taxon>
        <taxon>Neoptera</taxon>
        <taxon>Endopterygota</taxon>
        <taxon>Hymenoptera</taxon>
        <taxon>Apocrita</taxon>
        <taxon>Proctotrupomorpha</taxon>
        <taxon>Chalcidoidea</taxon>
        <taxon>Agaonidae</taxon>
        <taxon>Agaoninae</taxon>
        <taxon>Ceratosolen</taxon>
    </lineage>
</organism>
<evidence type="ECO:0000313" key="4">
    <source>
        <dbReference type="RefSeq" id="XP_011500109.1"/>
    </source>
</evidence>
<feature type="region of interest" description="Disordered" evidence="1">
    <location>
        <begin position="346"/>
        <end position="456"/>
    </location>
</feature>
<dbReference type="RefSeq" id="XP_011500110.1">
    <property type="nucleotide sequence ID" value="XM_011501808.1"/>
</dbReference>
<dbReference type="PANTHER" id="PTHR41156:SF1">
    <property type="entry name" value="ZASP-LIKE MOTIF DOMAIN-CONTAINING PROTEIN"/>
    <property type="match status" value="1"/>
</dbReference>
<proteinExistence type="predicted"/>
<feature type="region of interest" description="Disordered" evidence="1">
    <location>
        <begin position="468"/>
        <end position="487"/>
    </location>
</feature>
<feature type="compositionally biased region" description="Low complexity" evidence="1">
    <location>
        <begin position="59"/>
        <end position="71"/>
    </location>
</feature>
<dbReference type="Proteomes" id="UP000695007">
    <property type="component" value="Unplaced"/>
</dbReference>
<accession>A0AAJ6YL78</accession>